<evidence type="ECO:0000313" key="1">
    <source>
        <dbReference type="EMBL" id="RNF30025.1"/>
    </source>
</evidence>
<dbReference type="EMBL" id="JSAB01000148">
    <property type="protein sequence ID" value="RNF30025.1"/>
    <property type="molecule type" value="Genomic_DNA"/>
</dbReference>
<sequence>MTQHATPQDIMDAFANLSDRERRVLHAIARKHLGGTRFSEPLDLVHEALYLAVEGRRNWPLGLDFGIFLAMTMRSVAYADRTLSENAMAVRAPVEDILERTTGDYASHASAEDCAAQAQDFQIAWGKVASARGRLAERDTIAARVLDGFVAEAPAAELRRELGLCAAQLDAARKRVLRALRNTARL</sequence>
<dbReference type="Proteomes" id="UP000283254">
    <property type="component" value="Unassembled WGS sequence"/>
</dbReference>
<dbReference type="OrthoDB" id="9095397at2"/>
<dbReference type="RefSeq" id="WP_123070280.1">
    <property type="nucleotide sequence ID" value="NZ_JSAB01000148.1"/>
</dbReference>
<proteinExistence type="predicted"/>
<dbReference type="AlphaFoldDB" id="A0A422QJ68"/>
<accession>A0A422QJ68</accession>
<gene>
    <name evidence="1" type="ORF">NM04_14890</name>
</gene>
<name>A0A422QJ68_9BURK</name>
<evidence type="ECO:0000313" key="2">
    <source>
        <dbReference type="Proteomes" id="UP000283254"/>
    </source>
</evidence>
<comment type="caution">
    <text evidence="1">The sequence shown here is derived from an EMBL/GenBank/DDBJ whole genome shotgun (WGS) entry which is preliminary data.</text>
</comment>
<reference evidence="1" key="1">
    <citation type="submission" date="2014-10" db="EMBL/GenBank/DDBJ databases">
        <title>Massilia sp. genome.</title>
        <authorList>
            <person name="Xu B."/>
            <person name="Dai L."/>
            <person name="Huang Z."/>
        </authorList>
    </citation>
    <scope>NUCLEOTIDE SEQUENCE [LARGE SCALE GENOMIC DNA]</scope>
    <source>
        <strain evidence="1">CFS-1</strain>
    </source>
</reference>
<organism evidence="1 2">
    <name type="scientific">Massilia aurea</name>
    <dbReference type="NCBI Taxonomy" id="373040"/>
    <lineage>
        <taxon>Bacteria</taxon>
        <taxon>Pseudomonadati</taxon>
        <taxon>Pseudomonadota</taxon>
        <taxon>Betaproteobacteria</taxon>
        <taxon>Burkholderiales</taxon>
        <taxon>Oxalobacteraceae</taxon>
        <taxon>Telluria group</taxon>
        <taxon>Massilia</taxon>
    </lineage>
</organism>
<protein>
    <submittedName>
        <fullName evidence="1">Uncharacterized protein</fullName>
    </submittedName>
</protein>
<keyword evidence="2" id="KW-1185">Reference proteome</keyword>